<dbReference type="AlphaFoldDB" id="A0A846ZPI7"/>
<dbReference type="Proteomes" id="UP000541636">
    <property type="component" value="Unassembled WGS sequence"/>
</dbReference>
<dbReference type="InterPro" id="IPR036691">
    <property type="entry name" value="Endo/exonu/phosph_ase_sf"/>
</dbReference>
<dbReference type="PANTHER" id="PTHR11371:SF31">
    <property type="entry name" value="EXTRACELLULAR NUCLEASE"/>
    <property type="match status" value="1"/>
</dbReference>
<dbReference type="InterPro" id="IPR005135">
    <property type="entry name" value="Endo/exonuclease/phosphatase"/>
</dbReference>
<name>A0A846ZPI7_9GAMM</name>
<protein>
    <submittedName>
        <fullName evidence="2">Endonuclease/exonuclease/phosphatase family protein</fullName>
    </submittedName>
</protein>
<dbReference type="PANTHER" id="PTHR11371">
    <property type="entry name" value="DEOXYRIBONUCLEASE"/>
    <property type="match status" value="1"/>
</dbReference>
<keyword evidence="3" id="KW-1185">Reference proteome</keyword>
<evidence type="ECO:0000313" key="2">
    <source>
        <dbReference type="EMBL" id="NKZ39361.1"/>
    </source>
</evidence>
<dbReference type="GO" id="GO:0004527">
    <property type="term" value="F:exonuclease activity"/>
    <property type="evidence" value="ECO:0007669"/>
    <property type="project" value="UniProtKB-KW"/>
</dbReference>
<keyword evidence="2" id="KW-0378">Hydrolase</keyword>
<keyword evidence="2" id="KW-0269">Exonuclease</keyword>
<evidence type="ECO:0000313" key="3">
    <source>
        <dbReference type="Proteomes" id="UP000541636"/>
    </source>
</evidence>
<reference evidence="2 3" key="1">
    <citation type="journal article" date="2017" name="Int. J. Syst. Evol. Microbiol.">
        <title>Oleiagrimonas citrea sp. nov., a marine bacterium isolated from tidal flat sediment and emended description of the genus Oleiagrimonas Fang et al. 2015 and Oleiagrimonas soli.</title>
        <authorList>
            <person name="Yang S.H."/>
            <person name="Seo H.S."/>
            <person name="Seong C.N."/>
            <person name="Kwon K.K."/>
        </authorList>
    </citation>
    <scope>NUCLEOTIDE SEQUENCE [LARGE SCALE GENOMIC DNA]</scope>
    <source>
        <strain evidence="2 3">MEBiC09124</strain>
    </source>
</reference>
<dbReference type="EMBL" id="JAAZQD010000004">
    <property type="protein sequence ID" value="NKZ39361.1"/>
    <property type="molecule type" value="Genomic_DNA"/>
</dbReference>
<dbReference type="RefSeq" id="WP_168609402.1">
    <property type="nucleotide sequence ID" value="NZ_JAAZQD010000004.1"/>
</dbReference>
<feature type="domain" description="Endonuclease/exonuclease/phosphatase" evidence="1">
    <location>
        <begin position="57"/>
        <end position="254"/>
    </location>
</feature>
<dbReference type="Gene3D" id="3.60.10.10">
    <property type="entry name" value="Endonuclease/exonuclease/phosphatase"/>
    <property type="match status" value="1"/>
</dbReference>
<sequence length="354" mass="41239">MPYYYPLKRLPARQRKHIVEGLQRLRKGFRPPTPSEEVPDAGVPIPERDLRENLLIATWNIREFDSGKGGARTDEAIYYMAEIIDQFDLVAVQEVREDLNALDRLRAALGKHWDCIYTDVTQGRRGNGERMVFLYDTRKVQFGGLAGQLVIPGDLQTLQFARTPFITNWHCGWARFSLCTVHIYYGTKSANDKKRVEEIRSLVKLLSKRTRKHTVDRGGEKVKINGENLVLLGDFNIFNRKDQTMEALTEGGRFSVSPELQQVPGSNVDKKKHYDQIASGSYKFRFQPTERAGVFDYYQYVFREAEDAARFETQRGKLSFRQWRTFQMSDHLVMWQEFRIDYSDEYLAAMQPVR</sequence>
<keyword evidence="2" id="KW-0540">Nuclease</keyword>
<comment type="caution">
    <text evidence="2">The sequence shown here is derived from an EMBL/GenBank/DDBJ whole genome shotgun (WGS) entry which is preliminary data.</text>
</comment>
<organism evidence="2 3">
    <name type="scientific">Oleiagrimonas citrea</name>
    <dbReference type="NCBI Taxonomy" id="1665687"/>
    <lineage>
        <taxon>Bacteria</taxon>
        <taxon>Pseudomonadati</taxon>
        <taxon>Pseudomonadota</taxon>
        <taxon>Gammaproteobacteria</taxon>
        <taxon>Lysobacterales</taxon>
        <taxon>Rhodanobacteraceae</taxon>
        <taxon>Oleiagrimonas</taxon>
    </lineage>
</organism>
<keyword evidence="2" id="KW-0255">Endonuclease</keyword>
<proteinExistence type="predicted"/>
<dbReference type="CDD" id="cd10283">
    <property type="entry name" value="MnuA_DNase1-like"/>
    <property type="match status" value="1"/>
</dbReference>
<dbReference type="GO" id="GO:0004519">
    <property type="term" value="F:endonuclease activity"/>
    <property type="evidence" value="ECO:0007669"/>
    <property type="project" value="UniProtKB-KW"/>
</dbReference>
<dbReference type="SUPFAM" id="SSF56219">
    <property type="entry name" value="DNase I-like"/>
    <property type="match status" value="1"/>
</dbReference>
<accession>A0A846ZPI7</accession>
<dbReference type="Pfam" id="PF03372">
    <property type="entry name" value="Exo_endo_phos"/>
    <property type="match status" value="1"/>
</dbReference>
<gene>
    <name evidence="2" type="ORF">HF690_10420</name>
</gene>
<evidence type="ECO:0000259" key="1">
    <source>
        <dbReference type="Pfam" id="PF03372"/>
    </source>
</evidence>